<feature type="transmembrane region" description="Helical" evidence="2">
    <location>
        <begin position="179"/>
        <end position="196"/>
    </location>
</feature>
<evidence type="ECO:0000256" key="1">
    <source>
        <dbReference type="ARBA" id="ARBA00007362"/>
    </source>
</evidence>
<dbReference type="STRING" id="1121307.CLCY_1c01850"/>
<dbReference type="InterPro" id="IPR000620">
    <property type="entry name" value="EamA_dom"/>
</dbReference>
<proteinExistence type="inferred from homology"/>
<feature type="transmembrane region" description="Helical" evidence="2">
    <location>
        <begin position="7"/>
        <end position="26"/>
    </location>
</feature>
<feature type="transmembrane region" description="Helical" evidence="2">
    <location>
        <begin position="119"/>
        <end position="138"/>
    </location>
</feature>
<protein>
    <recommendedName>
        <fullName evidence="3">EamA domain-containing protein</fullName>
    </recommendedName>
</protein>
<dbReference type="AlphaFoldDB" id="A0A0J8FZB5"/>
<dbReference type="OrthoDB" id="9814238at2"/>
<reference evidence="4 5" key="1">
    <citation type="submission" date="2015-06" db="EMBL/GenBank/DDBJ databases">
        <title>Draft genome sequence of the purine-degrading Clostridium cylindrosporum HC-1 (DSM 605).</title>
        <authorList>
            <person name="Poehlein A."/>
            <person name="Schiel-Bengelsdorf B."/>
            <person name="Bengelsdorf F."/>
            <person name="Daniel R."/>
            <person name="Duerre P."/>
        </authorList>
    </citation>
    <scope>NUCLEOTIDE SEQUENCE [LARGE SCALE GENOMIC DNA]</scope>
    <source>
        <strain evidence="4 5">DSM 605</strain>
    </source>
</reference>
<name>A0A0J8FZB5_CLOCY</name>
<dbReference type="PANTHER" id="PTHR22911:SF102">
    <property type="entry name" value="MEMBRANE PROTEIN"/>
    <property type="match status" value="1"/>
</dbReference>
<dbReference type="InterPro" id="IPR037185">
    <property type="entry name" value="EmrE-like"/>
</dbReference>
<dbReference type="PANTHER" id="PTHR22911">
    <property type="entry name" value="ACYL-MALONYL CONDENSING ENZYME-RELATED"/>
    <property type="match status" value="1"/>
</dbReference>
<feature type="transmembrane region" description="Helical" evidence="2">
    <location>
        <begin position="144"/>
        <end position="167"/>
    </location>
</feature>
<feature type="transmembrane region" description="Helical" evidence="2">
    <location>
        <begin position="63"/>
        <end position="84"/>
    </location>
</feature>
<keyword evidence="2" id="KW-1133">Transmembrane helix</keyword>
<feature type="domain" description="EamA" evidence="3">
    <location>
        <begin position="8"/>
        <end position="135"/>
    </location>
</feature>
<feature type="transmembrane region" description="Helical" evidence="2">
    <location>
        <begin position="240"/>
        <end position="259"/>
    </location>
</feature>
<feature type="transmembrane region" description="Helical" evidence="2">
    <location>
        <begin position="265"/>
        <end position="284"/>
    </location>
</feature>
<evidence type="ECO:0000256" key="2">
    <source>
        <dbReference type="SAM" id="Phobius"/>
    </source>
</evidence>
<dbReference type="EMBL" id="LFVU01000028">
    <property type="protein sequence ID" value="KMT20951.1"/>
    <property type="molecule type" value="Genomic_DNA"/>
</dbReference>
<dbReference type="SUPFAM" id="SSF103481">
    <property type="entry name" value="Multidrug resistance efflux transporter EmrE"/>
    <property type="match status" value="2"/>
</dbReference>
<dbReference type="Gene3D" id="1.10.3730.20">
    <property type="match status" value="1"/>
</dbReference>
<dbReference type="RefSeq" id="WP_048571349.1">
    <property type="nucleotide sequence ID" value="NZ_LFVU01000028.1"/>
</dbReference>
<dbReference type="Proteomes" id="UP000036756">
    <property type="component" value="Unassembled WGS sequence"/>
</dbReference>
<comment type="similarity">
    <text evidence="1">Belongs to the EamA transporter family.</text>
</comment>
<sequence length="294" mass="32076">MDKAKVSLIAAMTLFGSIGIFVRNINATSSEIALARGVLGSLFLFLVVILSRKKFSWEKVHKNIWLLGGSGIVLALNWILLFQAYKYTTISNATICYYFAPIIVMFLSPLILKERLNIIKVLCILAAMVGMFCIVGVGESGTGVNNILGIVYGLSAAAIYASIIILNKFLKDISGMERTLPQLLISSVLLFIYLIFSDGINFSGINNVSIVLLVILGVVHTGFAYLLYFSSVNKLSSQTIATFSYIDPISAIIMSSIFFGEAMSLSQIIGGILILGSTFVYEIYGTKLLRLKKS</sequence>
<gene>
    <name evidence="4" type="ORF">CLCY_1c01850</name>
</gene>
<evidence type="ECO:0000259" key="3">
    <source>
        <dbReference type="Pfam" id="PF00892"/>
    </source>
</evidence>
<comment type="caution">
    <text evidence="4">The sequence shown here is derived from an EMBL/GenBank/DDBJ whole genome shotgun (WGS) entry which is preliminary data.</text>
</comment>
<dbReference type="GO" id="GO:0016020">
    <property type="term" value="C:membrane"/>
    <property type="evidence" value="ECO:0007669"/>
    <property type="project" value="InterPro"/>
</dbReference>
<evidence type="ECO:0000313" key="4">
    <source>
        <dbReference type="EMBL" id="KMT20951.1"/>
    </source>
</evidence>
<keyword evidence="2" id="KW-0812">Transmembrane</keyword>
<accession>A0A0J8FZB5</accession>
<feature type="domain" description="EamA" evidence="3">
    <location>
        <begin position="148"/>
        <end position="280"/>
    </location>
</feature>
<keyword evidence="2" id="KW-0472">Membrane</keyword>
<feature type="transmembrane region" description="Helical" evidence="2">
    <location>
        <begin position="208"/>
        <end position="228"/>
    </location>
</feature>
<evidence type="ECO:0000313" key="5">
    <source>
        <dbReference type="Proteomes" id="UP000036756"/>
    </source>
</evidence>
<dbReference type="PATRIC" id="fig|1121307.3.peg.546"/>
<feature type="transmembrane region" description="Helical" evidence="2">
    <location>
        <begin position="90"/>
        <end position="112"/>
    </location>
</feature>
<feature type="transmembrane region" description="Helical" evidence="2">
    <location>
        <begin position="32"/>
        <end position="51"/>
    </location>
</feature>
<keyword evidence="5" id="KW-1185">Reference proteome</keyword>
<organism evidence="4 5">
    <name type="scientific">Clostridium cylindrosporum DSM 605</name>
    <dbReference type="NCBI Taxonomy" id="1121307"/>
    <lineage>
        <taxon>Bacteria</taxon>
        <taxon>Bacillati</taxon>
        <taxon>Bacillota</taxon>
        <taxon>Clostridia</taxon>
        <taxon>Eubacteriales</taxon>
        <taxon>Clostridiaceae</taxon>
        <taxon>Clostridium</taxon>
    </lineage>
</organism>
<dbReference type="Pfam" id="PF00892">
    <property type="entry name" value="EamA"/>
    <property type="match status" value="2"/>
</dbReference>